<dbReference type="Proteomes" id="UP000263012">
    <property type="component" value="Chromosome"/>
</dbReference>
<dbReference type="InterPro" id="IPR007050">
    <property type="entry name" value="HTH_bacterioopsin"/>
</dbReference>
<dbReference type="GeneID" id="37877667"/>
<feature type="domain" description="DmsR-like N-terminal" evidence="4">
    <location>
        <begin position="1"/>
        <end position="154"/>
    </location>
</feature>
<sequence>MSSGIRATVVFSSPDVCPIVQISAATDSVIDNVSTSVASCSSFDSNSRDAGGASRVTGSVTEFVVDADSPPEDVPAELVFSYGDKHLYRLAHDGTVGCPCECLGEFGCPPHRYVARHGTLELVFHAADYDQLQTVIGELRERFPGTDIRRLVRSPSEDAESDTVFVDRGRLTDRQLEVLRTAYEKGYFDRPRRANATEIAAELGINQSTFSEHLVAAQTKLLADVFEDGT</sequence>
<dbReference type="Pfam" id="PF04967">
    <property type="entry name" value="HTH_10"/>
    <property type="match status" value="1"/>
</dbReference>
<dbReference type="OrthoDB" id="168808at2157"/>
<evidence type="ECO:0000259" key="3">
    <source>
        <dbReference type="Pfam" id="PF04967"/>
    </source>
</evidence>
<accession>A0A343TIM9</accession>
<dbReference type="Gene3D" id="1.10.10.10">
    <property type="entry name" value="Winged helix-like DNA-binding domain superfamily/Winged helix DNA-binding domain"/>
    <property type="match status" value="1"/>
</dbReference>
<feature type="domain" description="HTH bat-type" evidence="3">
    <location>
        <begin position="171"/>
        <end position="222"/>
    </location>
</feature>
<protein>
    <submittedName>
        <fullName evidence="5">Bacterio-opsin activator HTH domain-containing protein</fullName>
    </submittedName>
</protein>
<keyword evidence="1" id="KW-0805">Transcription regulation</keyword>
<dbReference type="InterPro" id="IPR056433">
    <property type="entry name" value="DmsR-like_N"/>
</dbReference>
<dbReference type="AlphaFoldDB" id="A0A343TIM9"/>
<evidence type="ECO:0000313" key="5">
    <source>
        <dbReference type="EMBL" id="AUX08951.1"/>
    </source>
</evidence>
<dbReference type="Pfam" id="PF24277">
    <property type="entry name" value="DmsR_N"/>
    <property type="match status" value="1"/>
</dbReference>
<dbReference type="EMBL" id="CP025066">
    <property type="protein sequence ID" value="AUX08951.1"/>
    <property type="molecule type" value="Genomic_DNA"/>
</dbReference>
<dbReference type="PANTHER" id="PTHR34236">
    <property type="entry name" value="DIMETHYL SULFOXIDE REDUCTASE TRANSCRIPTIONAL ACTIVATOR"/>
    <property type="match status" value="1"/>
</dbReference>
<keyword evidence="2" id="KW-0804">Transcription</keyword>
<evidence type="ECO:0000313" key="6">
    <source>
        <dbReference type="Proteomes" id="UP000263012"/>
    </source>
</evidence>
<dbReference type="KEGG" id="hdf:AArcSl_1320"/>
<dbReference type="PANTHER" id="PTHR34236:SF1">
    <property type="entry name" value="DIMETHYL SULFOXIDE REDUCTASE TRANSCRIPTIONAL ACTIVATOR"/>
    <property type="match status" value="1"/>
</dbReference>
<dbReference type="RefSeq" id="WP_119816728.1">
    <property type="nucleotide sequence ID" value="NZ_CP025066.1"/>
</dbReference>
<name>A0A343TIM9_9EURY</name>
<evidence type="ECO:0000256" key="2">
    <source>
        <dbReference type="ARBA" id="ARBA00023163"/>
    </source>
</evidence>
<evidence type="ECO:0000256" key="1">
    <source>
        <dbReference type="ARBA" id="ARBA00023015"/>
    </source>
</evidence>
<keyword evidence="6" id="KW-1185">Reference proteome</keyword>
<organism evidence="5 6">
    <name type="scientific">Halalkaliarchaeum desulfuricum</name>
    <dbReference type="NCBI Taxonomy" id="2055893"/>
    <lineage>
        <taxon>Archaea</taxon>
        <taxon>Methanobacteriati</taxon>
        <taxon>Methanobacteriota</taxon>
        <taxon>Stenosarchaea group</taxon>
        <taxon>Halobacteria</taxon>
        <taxon>Halobacteriales</taxon>
        <taxon>Haloferacaceae</taxon>
        <taxon>Halalkaliarchaeum</taxon>
    </lineage>
</organism>
<dbReference type="InterPro" id="IPR036388">
    <property type="entry name" value="WH-like_DNA-bd_sf"/>
</dbReference>
<gene>
    <name evidence="5" type="ORF">AArcSl_1320</name>
</gene>
<proteinExistence type="predicted"/>
<reference evidence="6" key="1">
    <citation type="submission" date="2017-11" db="EMBL/GenBank/DDBJ databases">
        <title>Phenotypic and genomic properties of facultatively anaerobic sulfur-reducing natronoarchaea from hypersaline soda lakes.</title>
        <authorList>
            <person name="Sorokin D.Y."/>
            <person name="Kublanov I.V."/>
            <person name="Roman P."/>
            <person name="Sinninghe Damste J.S."/>
            <person name="Golyshin P.N."/>
            <person name="Rojo D."/>
            <person name="Ciordia S."/>
            <person name="Mena M.D.C."/>
            <person name="Ferrer M."/>
            <person name="Messina E."/>
            <person name="Smedile F."/>
            <person name="La Spada G."/>
            <person name="La Cono V."/>
            <person name="Yakimov M.M."/>
        </authorList>
    </citation>
    <scope>NUCLEOTIDE SEQUENCE [LARGE SCALE GENOMIC DNA]</scope>
    <source>
        <strain evidence="6">AArc-Sl</strain>
    </source>
</reference>
<evidence type="ECO:0000259" key="4">
    <source>
        <dbReference type="Pfam" id="PF24277"/>
    </source>
</evidence>